<feature type="compositionally biased region" description="Polar residues" evidence="1">
    <location>
        <begin position="331"/>
        <end position="341"/>
    </location>
</feature>
<dbReference type="RefSeq" id="WP_071504810.1">
    <property type="nucleotide sequence ID" value="NZ_MORL01000011.1"/>
</dbReference>
<sequence length="449" mass="48701">MKTQRTWQYLTMATLLSIWGCTSTKQVAQRSGEVDDLYASSANAVVFADNRQEYTEQRTERSLQPQRQRSGSTLNPDYTDEKVGYSQNQDEYFTELTTRKLQRGISADPGWSSADDYNAGFVNGYNAGSLAYNSWSWNRWGYNNPFNNGFSIGLGMGSAWGWNNWGMSRWGSGFYDPFWGSYNSMAYNPWGYGNYYGYDPYWGYNSWNYGYGGFYGGGWGRPVIVNNNVVVTGADPYRNYRNSGPRTGSSSGRYNSDFVNSAPSYNPNGGRGAAGTNSGRPAYSNSNGTPSSSDGYYARPRQNSRGSYYYENGASTSGGRTSSGNSASGYSAPSYSNSGNSDYYARPRQNSRGSSYTPPSSDYSNGSGRSATYSAPSYQSRSYQAPATQSRSYEAPSYNNRSSQPSYSAPAQQSTPSYNSGGSRGGGSYSSGSSGGGSSSGGGGSRGPR</sequence>
<protein>
    <submittedName>
        <fullName evidence="2">Uncharacterized protein</fullName>
    </submittedName>
</protein>
<name>A0A1S2VFU5_9BACT</name>
<evidence type="ECO:0000313" key="3">
    <source>
        <dbReference type="Proteomes" id="UP000181790"/>
    </source>
</evidence>
<gene>
    <name evidence="2" type="ORF">BLX24_19175</name>
</gene>
<feature type="compositionally biased region" description="Low complexity" evidence="1">
    <location>
        <begin position="402"/>
        <end position="421"/>
    </location>
</feature>
<reference evidence="2 3" key="1">
    <citation type="submission" date="2016-10" db="EMBL/GenBank/DDBJ databases">
        <title>Arsenicibacter rosenii gen. nov., sp. nov., an efficient arsenic-methylating bacterium isolated from an arsenic-contaminated paddy soil.</title>
        <authorList>
            <person name="Huang K."/>
        </authorList>
    </citation>
    <scope>NUCLEOTIDE SEQUENCE [LARGE SCALE GENOMIC DNA]</scope>
    <source>
        <strain evidence="2 3">SM-1</strain>
    </source>
</reference>
<evidence type="ECO:0000256" key="1">
    <source>
        <dbReference type="SAM" id="MobiDB-lite"/>
    </source>
</evidence>
<organism evidence="2 3">
    <name type="scientific">Arsenicibacter rosenii</name>
    <dbReference type="NCBI Taxonomy" id="1750698"/>
    <lineage>
        <taxon>Bacteria</taxon>
        <taxon>Pseudomonadati</taxon>
        <taxon>Bacteroidota</taxon>
        <taxon>Cytophagia</taxon>
        <taxon>Cytophagales</taxon>
        <taxon>Spirosomataceae</taxon>
        <taxon>Arsenicibacter</taxon>
    </lineage>
</organism>
<evidence type="ECO:0000313" key="2">
    <source>
        <dbReference type="EMBL" id="OIN57603.1"/>
    </source>
</evidence>
<accession>A0A1S2VFU5</accession>
<dbReference type="EMBL" id="MORL01000011">
    <property type="protein sequence ID" value="OIN57603.1"/>
    <property type="molecule type" value="Genomic_DNA"/>
</dbReference>
<comment type="caution">
    <text evidence="2">The sequence shown here is derived from an EMBL/GenBank/DDBJ whole genome shotgun (WGS) entry which is preliminary data.</text>
</comment>
<feature type="compositionally biased region" description="Polar residues" evidence="1">
    <location>
        <begin position="275"/>
        <end position="294"/>
    </location>
</feature>
<keyword evidence="3" id="KW-1185">Reference proteome</keyword>
<dbReference type="Proteomes" id="UP000181790">
    <property type="component" value="Unassembled WGS sequence"/>
</dbReference>
<dbReference type="AlphaFoldDB" id="A0A1S2VFU5"/>
<feature type="compositionally biased region" description="Polar residues" evidence="1">
    <location>
        <begin position="348"/>
        <end position="401"/>
    </location>
</feature>
<feature type="compositionally biased region" description="Polar residues" evidence="1">
    <location>
        <begin position="240"/>
        <end position="267"/>
    </location>
</feature>
<feature type="compositionally biased region" description="Gly residues" evidence="1">
    <location>
        <begin position="422"/>
        <end position="449"/>
    </location>
</feature>
<proteinExistence type="predicted"/>
<feature type="region of interest" description="Disordered" evidence="1">
    <location>
        <begin position="56"/>
        <end position="82"/>
    </location>
</feature>
<feature type="region of interest" description="Disordered" evidence="1">
    <location>
        <begin position="235"/>
        <end position="449"/>
    </location>
</feature>
<feature type="compositionally biased region" description="Polar residues" evidence="1">
    <location>
        <begin position="62"/>
        <end position="76"/>
    </location>
</feature>
<dbReference type="OrthoDB" id="961271at2"/>
<feature type="compositionally biased region" description="Low complexity" evidence="1">
    <location>
        <begin position="312"/>
        <end position="329"/>
    </location>
</feature>